<reference evidence="2" key="1">
    <citation type="submission" date="2014-11" db="EMBL/GenBank/DDBJ databases">
        <authorList>
            <person name="Otto D Thomas"/>
            <person name="Naeem Raeece"/>
        </authorList>
    </citation>
    <scope>NUCLEOTIDE SEQUENCE</scope>
</reference>
<name>A0A0G4GFT0_9ALVE</name>
<proteinExistence type="predicted"/>
<gene>
    <name evidence="2" type="ORF">Cvel_21701</name>
</gene>
<dbReference type="EMBL" id="CDMZ01001168">
    <property type="protein sequence ID" value="CEM28374.1"/>
    <property type="molecule type" value="Genomic_DNA"/>
</dbReference>
<feature type="region of interest" description="Disordered" evidence="1">
    <location>
        <begin position="1"/>
        <end position="25"/>
    </location>
</feature>
<protein>
    <submittedName>
        <fullName evidence="2">Uncharacterized protein</fullName>
    </submittedName>
</protein>
<evidence type="ECO:0000313" key="2">
    <source>
        <dbReference type="EMBL" id="CEM28374.1"/>
    </source>
</evidence>
<evidence type="ECO:0000256" key="1">
    <source>
        <dbReference type="SAM" id="MobiDB-lite"/>
    </source>
</evidence>
<feature type="region of interest" description="Disordered" evidence="1">
    <location>
        <begin position="38"/>
        <end position="63"/>
    </location>
</feature>
<dbReference type="VEuPathDB" id="CryptoDB:Cvel_21701"/>
<sequence length="202" mass="21955">MSRPAARFHGSLPEDAGVPECSGVQPAQTADAVLSSVFGHTHPGAEPGQDQETVDASTVSPSPEIPVQPSVSFLRTVTFNLVKRFQEKGFAANCTSRGEAHSVICVNWEAAAVYAMPTTLRVDLNLLPEDRLLVRARVVVDCARFCNCCCLGLFATREAGKHKQRAREILKAWVEEVRGAGLAVQWSQMPGAPKRVVLERNF</sequence>
<organism evidence="2">
    <name type="scientific">Chromera velia CCMP2878</name>
    <dbReference type="NCBI Taxonomy" id="1169474"/>
    <lineage>
        <taxon>Eukaryota</taxon>
        <taxon>Sar</taxon>
        <taxon>Alveolata</taxon>
        <taxon>Colpodellida</taxon>
        <taxon>Chromeraceae</taxon>
        <taxon>Chromera</taxon>
    </lineage>
</organism>
<feature type="compositionally biased region" description="Polar residues" evidence="1">
    <location>
        <begin position="50"/>
        <end position="61"/>
    </location>
</feature>
<dbReference type="AlphaFoldDB" id="A0A0G4GFT0"/>
<accession>A0A0G4GFT0</accession>